<dbReference type="OrthoDB" id="6250301at2759"/>
<evidence type="ECO:0000256" key="4">
    <source>
        <dbReference type="ARBA" id="ARBA00023157"/>
    </source>
</evidence>
<evidence type="ECO:0000256" key="5">
    <source>
        <dbReference type="ARBA" id="ARBA00023180"/>
    </source>
</evidence>
<dbReference type="InterPro" id="IPR008972">
    <property type="entry name" value="Cupredoxin"/>
</dbReference>
<dbReference type="EMBL" id="CAJNOM010000011">
    <property type="protein sequence ID" value="CAF0784464.1"/>
    <property type="molecule type" value="Genomic_DNA"/>
</dbReference>
<sequence>MAIITCKQLIIFLWTSFCLLKIVNTHTFVIYWNQTTFKSYQDGSLVLEVRLGDVMDLICPFYDEQQSYMTSEQEQYDIYRVSENEYNQCNINQFNSEPTARRVITCNSPYDVMKYTLNFRSYLPIPNGFEFRPNQTYYFLSTSLSHQQCNKLKIFVHDYQRMSLSTSTKSYIDNQEHKPFSFPHYSHHRHESSQPSIYKTDHRPFLHAIKAQRHSDATSIKWITDGPHPQDNDKSQETKYIMERSSSPSNMLSLALSSSSTKLTIPFILICLLLSLR</sequence>
<evidence type="ECO:0000256" key="6">
    <source>
        <dbReference type="PROSITE-ProRule" id="PRU00884"/>
    </source>
</evidence>
<name>A0A813S2D0_9BILA</name>
<evidence type="ECO:0000259" key="8">
    <source>
        <dbReference type="PROSITE" id="PS51551"/>
    </source>
</evidence>
<dbReference type="GO" id="GO:0007411">
    <property type="term" value="P:axon guidance"/>
    <property type="evidence" value="ECO:0007669"/>
    <property type="project" value="TreeGrafter"/>
</dbReference>
<evidence type="ECO:0000313" key="11">
    <source>
        <dbReference type="Proteomes" id="UP000663832"/>
    </source>
</evidence>
<organism evidence="10 11">
    <name type="scientific">Adineta steineri</name>
    <dbReference type="NCBI Taxonomy" id="433720"/>
    <lineage>
        <taxon>Eukaryota</taxon>
        <taxon>Metazoa</taxon>
        <taxon>Spiralia</taxon>
        <taxon>Gnathifera</taxon>
        <taxon>Rotifera</taxon>
        <taxon>Eurotatoria</taxon>
        <taxon>Bdelloidea</taxon>
        <taxon>Adinetida</taxon>
        <taxon>Adinetidae</taxon>
        <taxon>Adineta</taxon>
    </lineage>
</organism>
<evidence type="ECO:0000313" key="9">
    <source>
        <dbReference type="EMBL" id="CAF0784464.1"/>
    </source>
</evidence>
<comment type="similarity">
    <text evidence="6 7">Belongs to the ephrin family.</text>
</comment>
<dbReference type="PANTHER" id="PTHR11304">
    <property type="entry name" value="EPHRIN"/>
    <property type="match status" value="1"/>
</dbReference>
<evidence type="ECO:0000256" key="7">
    <source>
        <dbReference type="RuleBase" id="RU004375"/>
    </source>
</evidence>
<evidence type="ECO:0000313" key="10">
    <source>
        <dbReference type="EMBL" id="CAF0788567.1"/>
    </source>
</evidence>
<dbReference type="PANTHER" id="PTHR11304:SF29">
    <property type="entry name" value="EPHRIN"/>
    <property type="match status" value="1"/>
</dbReference>
<protein>
    <recommendedName>
        <fullName evidence="8">Ephrin RBD domain-containing protein</fullName>
    </recommendedName>
</protein>
<keyword evidence="11" id="KW-1185">Reference proteome</keyword>
<dbReference type="Pfam" id="PF00812">
    <property type="entry name" value="Ephrin"/>
    <property type="match status" value="1"/>
</dbReference>
<dbReference type="Proteomes" id="UP000663832">
    <property type="component" value="Unassembled WGS sequence"/>
</dbReference>
<proteinExistence type="inferred from homology"/>
<evidence type="ECO:0000256" key="1">
    <source>
        <dbReference type="ARBA" id="ARBA00004370"/>
    </source>
</evidence>
<dbReference type="GO" id="GO:0048013">
    <property type="term" value="P:ephrin receptor signaling pathway"/>
    <property type="evidence" value="ECO:0007669"/>
    <property type="project" value="TreeGrafter"/>
</dbReference>
<keyword evidence="4" id="KW-1015">Disulfide bond</keyword>
<dbReference type="GO" id="GO:0005886">
    <property type="term" value="C:plasma membrane"/>
    <property type="evidence" value="ECO:0007669"/>
    <property type="project" value="TreeGrafter"/>
</dbReference>
<keyword evidence="2" id="KW-0732">Signal</keyword>
<comment type="subcellular location">
    <subcellularLocation>
        <location evidence="1">Membrane</location>
    </subcellularLocation>
</comment>
<comment type="caution">
    <text evidence="6">Lacks conserved residue(s) required for the propagation of feature annotation.</text>
</comment>
<dbReference type="SUPFAM" id="SSF49503">
    <property type="entry name" value="Cupredoxins"/>
    <property type="match status" value="1"/>
</dbReference>
<dbReference type="PRINTS" id="PR01347">
    <property type="entry name" value="EPHRIN"/>
</dbReference>
<gene>
    <name evidence="9" type="ORF">QVE165_LOCUS3351</name>
    <name evidence="10" type="ORF">QVE165_LOCUS3574</name>
</gene>
<dbReference type="PROSITE" id="PS51551">
    <property type="entry name" value="EPHRIN_RBD_2"/>
    <property type="match status" value="1"/>
</dbReference>
<dbReference type="AlphaFoldDB" id="A0A813S2D0"/>
<dbReference type="GO" id="GO:0046875">
    <property type="term" value="F:ephrin receptor binding"/>
    <property type="evidence" value="ECO:0007669"/>
    <property type="project" value="TreeGrafter"/>
</dbReference>
<comment type="caution">
    <text evidence="10">The sequence shown here is derived from an EMBL/GenBank/DDBJ whole genome shotgun (WGS) entry which is preliminary data.</text>
</comment>
<dbReference type="InterPro" id="IPR001799">
    <property type="entry name" value="Ephrin_RBD"/>
</dbReference>
<keyword evidence="5" id="KW-0325">Glycoprotein</keyword>
<evidence type="ECO:0000256" key="2">
    <source>
        <dbReference type="ARBA" id="ARBA00022729"/>
    </source>
</evidence>
<accession>A0A813S2D0</accession>
<dbReference type="EMBL" id="CAJNOM010000012">
    <property type="protein sequence ID" value="CAF0788567.1"/>
    <property type="molecule type" value="Genomic_DNA"/>
</dbReference>
<evidence type="ECO:0000256" key="3">
    <source>
        <dbReference type="ARBA" id="ARBA00023136"/>
    </source>
</evidence>
<reference evidence="10" key="1">
    <citation type="submission" date="2021-02" db="EMBL/GenBank/DDBJ databases">
        <authorList>
            <person name="Nowell W R."/>
        </authorList>
    </citation>
    <scope>NUCLEOTIDE SEQUENCE</scope>
</reference>
<dbReference type="Gene3D" id="2.60.40.420">
    <property type="entry name" value="Cupredoxins - blue copper proteins"/>
    <property type="match status" value="1"/>
</dbReference>
<feature type="domain" description="Ephrin RBD" evidence="8">
    <location>
        <begin position="25"/>
        <end position="166"/>
    </location>
</feature>
<keyword evidence="3 7" id="KW-0472">Membrane</keyword>
<dbReference type="InterPro" id="IPR031328">
    <property type="entry name" value="Ephrin"/>
</dbReference>